<evidence type="ECO:0000256" key="1">
    <source>
        <dbReference type="SAM" id="Phobius"/>
    </source>
</evidence>
<evidence type="ECO:0000313" key="3">
    <source>
        <dbReference type="EMBL" id="TCJ84633.1"/>
    </source>
</evidence>
<feature type="transmembrane region" description="Helical" evidence="1">
    <location>
        <begin position="7"/>
        <end position="28"/>
    </location>
</feature>
<dbReference type="Pfam" id="PF13475">
    <property type="entry name" value="DUF4116"/>
    <property type="match status" value="5"/>
</dbReference>
<dbReference type="EMBL" id="SMFQ01000004">
    <property type="protein sequence ID" value="TCJ84633.1"/>
    <property type="molecule type" value="Genomic_DNA"/>
</dbReference>
<reference evidence="3 4" key="1">
    <citation type="submission" date="2019-03" db="EMBL/GenBank/DDBJ databases">
        <title>Genomic Encyclopedia of Type Strains, Phase IV (KMG-IV): sequencing the most valuable type-strain genomes for metagenomic binning, comparative biology and taxonomic classification.</title>
        <authorList>
            <person name="Goeker M."/>
        </authorList>
    </citation>
    <scope>NUCLEOTIDE SEQUENCE [LARGE SCALE GENOMIC DNA]</scope>
    <source>
        <strain evidence="3 4">DSM 24830</strain>
    </source>
</reference>
<organism evidence="3 4">
    <name type="scientific">Cocleimonas flava</name>
    <dbReference type="NCBI Taxonomy" id="634765"/>
    <lineage>
        <taxon>Bacteria</taxon>
        <taxon>Pseudomonadati</taxon>
        <taxon>Pseudomonadota</taxon>
        <taxon>Gammaproteobacteria</taxon>
        <taxon>Thiotrichales</taxon>
        <taxon>Thiotrichaceae</taxon>
        <taxon>Cocleimonas</taxon>
    </lineage>
</organism>
<proteinExistence type="predicted"/>
<feature type="domain" description="DUF4116" evidence="2">
    <location>
        <begin position="464"/>
        <end position="508"/>
    </location>
</feature>
<comment type="caution">
    <text evidence="3">The sequence shown here is derived from an EMBL/GenBank/DDBJ whole genome shotgun (WGS) entry which is preliminary data.</text>
</comment>
<dbReference type="RefSeq" id="WP_131906381.1">
    <property type="nucleotide sequence ID" value="NZ_BAAAFU010000006.1"/>
</dbReference>
<evidence type="ECO:0000313" key="4">
    <source>
        <dbReference type="Proteomes" id="UP000294887"/>
    </source>
</evidence>
<dbReference type="Proteomes" id="UP000294887">
    <property type="component" value="Unassembled WGS sequence"/>
</dbReference>
<gene>
    <name evidence="3" type="ORF">EV695_2592</name>
</gene>
<keyword evidence="1" id="KW-0472">Membrane</keyword>
<feature type="domain" description="DUF4116" evidence="2">
    <location>
        <begin position="260"/>
        <end position="308"/>
    </location>
</feature>
<feature type="domain" description="DUF4116" evidence="2">
    <location>
        <begin position="415"/>
        <end position="453"/>
    </location>
</feature>
<keyword evidence="1" id="KW-0812">Transmembrane</keyword>
<dbReference type="InterPro" id="IPR025197">
    <property type="entry name" value="DUF4116"/>
</dbReference>
<protein>
    <submittedName>
        <fullName evidence="3">Uncharacterized protein DUF4116</fullName>
    </submittedName>
</protein>
<keyword evidence="1" id="KW-1133">Transmembrane helix</keyword>
<sequence>MTKIIKTSVIAISLFIFISLLTTSYFYIKYNKWHLIIANKTNQDITFVTNYCSSSDTELKVPKNSSENFSCYSAITNKKHICADKIGCTYIQHEFDDGFIGGSVIADISVSTNSFTFDSLEQWKAKLGSTNKETVLSIIELNKNNTNSETYGYLKNIDTRLRQDEEVIFAVLKYRPKEITLIDQHIKDHEFIFKALETNPSILSHLNDQSKKTMNVAMQRDIKLFARLNKILLNDFDYVKTQVMKDGLNIQFASDRLKQNKDIVLLAVKQNGRALQYAGDTLKNDTEIALAAIKNTVHSIEFAGKDIKKKKEIALITIKDYPPAIRYFDPSIQNDEDVLKIILDEVKREITNLSYIQGTSVEKNKSFMLSAIKLQPRIFYSLSNEFQKDEDIVLVAVKHNGRLLKTLDPKLKNHKKIVLTAISNDANAIRYASKALQKDHDVLLLAAKNKTSFIDEINIQSINNKEIVMEVLKYDVDLIHYMDSKFKNDRDVMLLAITKSHENLLFTPLPLRLKRQFSLDAVKLNGLALEFIGSRYEPKRSIVYDLGRKNNPLKNDIEIILAAVKQNGLALRHAPIELRRDKNVVFEAVKQNPKAIEFAVGTDVTNEVYNMQQRYKSKLNKS</sequence>
<dbReference type="OrthoDB" id="3590125at2"/>
<feature type="domain" description="DUF4116" evidence="2">
    <location>
        <begin position="364"/>
        <end position="412"/>
    </location>
</feature>
<keyword evidence="4" id="KW-1185">Reference proteome</keyword>
<dbReference type="AlphaFoldDB" id="A0A4R1ETS4"/>
<accession>A0A4R1ETS4</accession>
<name>A0A4R1ETS4_9GAMM</name>
<evidence type="ECO:0000259" key="2">
    <source>
        <dbReference type="Pfam" id="PF13475"/>
    </source>
</evidence>
<feature type="domain" description="DUF4116" evidence="2">
    <location>
        <begin position="556"/>
        <end position="599"/>
    </location>
</feature>